<feature type="region of interest" description="Disordered" evidence="1">
    <location>
        <begin position="55"/>
        <end position="209"/>
    </location>
</feature>
<evidence type="ECO:0000313" key="2">
    <source>
        <dbReference type="EMBL" id="EFG05758.1"/>
    </source>
</evidence>
<evidence type="ECO:0000256" key="1">
    <source>
        <dbReference type="SAM" id="MobiDB-lite"/>
    </source>
</evidence>
<protein>
    <submittedName>
        <fullName evidence="2">Uncharacterized protein</fullName>
    </submittedName>
</protein>
<dbReference type="Proteomes" id="UP000002357">
    <property type="component" value="Chromosome"/>
</dbReference>
<accession>E2PUD9</accession>
<dbReference type="EMBL" id="CM000913">
    <property type="protein sequence ID" value="EFG05758.1"/>
    <property type="molecule type" value="Genomic_DNA"/>
</dbReference>
<keyword evidence="3" id="KW-1185">Reference proteome</keyword>
<reference evidence="2 3" key="1">
    <citation type="journal article" date="2010" name="Genome Biol. Evol.">
        <title>The sequence of a 1.8-mb bacterial linear plasmid reveals a rich evolutionary reservoir of secondary metabolic pathways.</title>
        <authorList>
            <person name="Medema M.H."/>
            <person name="Trefzer A."/>
            <person name="Kovalchuk A."/>
            <person name="van den Berg M."/>
            <person name="Mueller U."/>
            <person name="Heijne W."/>
            <person name="Wu L."/>
            <person name="Alam M.T."/>
            <person name="Ronning C.M."/>
            <person name="Nierman W.C."/>
            <person name="Bovenberg R.A.L."/>
            <person name="Breitling R."/>
            <person name="Takano E."/>
        </authorList>
    </citation>
    <scope>NUCLEOTIDE SEQUENCE [LARGE SCALE GENOMIC DNA]</scope>
    <source>
        <strain evidence="3">ATCC 27064 / DSM 738 / JCM 4710 / NBRC 13307 / NCIMB 12785 / NRRL 3585 / VKM Ac-602</strain>
    </source>
</reference>
<sequence length="209" mass="21935">MVGGSRVRVTPDGAPAVHRCRPCRWCVPVRAVRRLPGGFAALRSPRSVRAAAAKAGSARTAGGVRPFAGPASAARAPDGRSGAPDPVPRSANSRRSCAGERPATARAGTPPPGARHPALRSPASVKGLDQHVKSVAGPGDPGRSPVRSRRCCDPGHSGSLLWPTSGRGRLALYQQQRTPGSVQFRTGGYSPRPVRSQRPVDQVKFLDRR</sequence>
<gene>
    <name evidence="2" type="ORF">SCLAV_0682</name>
</gene>
<name>E2PUD9_STRCL</name>
<dbReference type="AlphaFoldDB" id="E2PUD9"/>
<evidence type="ECO:0000313" key="3">
    <source>
        <dbReference type="Proteomes" id="UP000002357"/>
    </source>
</evidence>
<proteinExistence type="predicted"/>
<organism evidence="2 3">
    <name type="scientific">Streptomyces clavuligerus</name>
    <dbReference type="NCBI Taxonomy" id="1901"/>
    <lineage>
        <taxon>Bacteria</taxon>
        <taxon>Bacillati</taxon>
        <taxon>Actinomycetota</taxon>
        <taxon>Actinomycetes</taxon>
        <taxon>Kitasatosporales</taxon>
        <taxon>Streptomycetaceae</taxon>
        <taxon>Streptomyces</taxon>
    </lineage>
</organism>
<feature type="compositionally biased region" description="Polar residues" evidence="1">
    <location>
        <begin position="173"/>
        <end position="184"/>
    </location>
</feature>